<dbReference type="InterPro" id="IPR023485">
    <property type="entry name" value="Ptyr_pPase"/>
</dbReference>
<gene>
    <name evidence="2" type="ORF">GO816_06600</name>
</gene>
<dbReference type="Proteomes" id="UP000434850">
    <property type="component" value="Unassembled WGS sequence"/>
</dbReference>
<reference evidence="2 3" key="1">
    <citation type="submission" date="2019-12" db="EMBL/GenBank/DDBJ databases">
        <title>Mucilaginibacter sp. HME9299 genome sequencing and assembly.</title>
        <authorList>
            <person name="Kang H."/>
            <person name="Kim H."/>
            <person name="Joh K."/>
        </authorList>
    </citation>
    <scope>NUCLEOTIDE SEQUENCE [LARGE SCALE GENOMIC DNA]</scope>
    <source>
        <strain evidence="2 3">HME9299</strain>
    </source>
</reference>
<dbReference type="InterPro" id="IPR016919">
    <property type="entry name" value="UCP029416_PTP"/>
</dbReference>
<name>A0A6I4IBI6_9SPHI</name>
<keyword evidence="3" id="KW-1185">Reference proteome</keyword>
<dbReference type="SUPFAM" id="SSF52788">
    <property type="entry name" value="Phosphotyrosine protein phosphatases I"/>
    <property type="match status" value="1"/>
</dbReference>
<dbReference type="Gene3D" id="3.40.50.2300">
    <property type="match status" value="1"/>
</dbReference>
<protein>
    <submittedName>
        <fullName evidence="2">Protein tyrosine phosphatase</fullName>
    </submittedName>
</protein>
<dbReference type="InterPro" id="IPR036196">
    <property type="entry name" value="Ptyr_pPase_sf"/>
</dbReference>
<dbReference type="RefSeq" id="WP_157540560.1">
    <property type="nucleotide sequence ID" value="NZ_WQLA01000002.1"/>
</dbReference>
<proteinExistence type="predicted"/>
<dbReference type="AlphaFoldDB" id="A0A6I4IBI6"/>
<dbReference type="SMART" id="SM00226">
    <property type="entry name" value="LMWPc"/>
    <property type="match status" value="1"/>
</dbReference>
<organism evidence="2 3">
    <name type="scientific">Mucilaginibacter aquatilis</name>
    <dbReference type="NCBI Taxonomy" id="1517760"/>
    <lineage>
        <taxon>Bacteria</taxon>
        <taxon>Pseudomonadati</taxon>
        <taxon>Bacteroidota</taxon>
        <taxon>Sphingobacteriia</taxon>
        <taxon>Sphingobacteriales</taxon>
        <taxon>Sphingobacteriaceae</taxon>
        <taxon>Mucilaginibacter</taxon>
    </lineage>
</organism>
<feature type="domain" description="Phosphotyrosine protein phosphatase I" evidence="1">
    <location>
        <begin position="2"/>
        <end position="108"/>
    </location>
</feature>
<dbReference type="OrthoDB" id="7210484at2"/>
<evidence type="ECO:0000313" key="3">
    <source>
        <dbReference type="Proteomes" id="UP000434850"/>
    </source>
</evidence>
<evidence type="ECO:0000259" key="1">
    <source>
        <dbReference type="SMART" id="SM00226"/>
    </source>
</evidence>
<dbReference type="PIRSF" id="PIRSF029416">
    <property type="entry name" value="UCP029416_PTP"/>
    <property type="match status" value="1"/>
</dbReference>
<comment type="caution">
    <text evidence="2">The sequence shown here is derived from an EMBL/GenBank/DDBJ whole genome shotgun (WGS) entry which is preliminary data.</text>
</comment>
<accession>A0A6I4IBI6</accession>
<sequence>MPNLLFICSKNQWRSPTAEHLFKNHQVYEARSAGTSEKARIKVSAKLLAWADVVFVMERKHKQLLQQRFREVIIEKEVVVLDIEDNYQYNDPELIAYLTNALKPYLEEAD</sequence>
<evidence type="ECO:0000313" key="2">
    <source>
        <dbReference type="EMBL" id="MVN90789.1"/>
    </source>
</evidence>
<dbReference type="EMBL" id="WQLA01000002">
    <property type="protein sequence ID" value="MVN90789.1"/>
    <property type="molecule type" value="Genomic_DNA"/>
</dbReference>